<keyword evidence="3" id="KW-1185">Reference proteome</keyword>
<dbReference type="Proteomes" id="UP001163882">
    <property type="component" value="Chromosome"/>
</dbReference>
<evidence type="ECO:0000256" key="1">
    <source>
        <dbReference type="SAM" id="SignalP"/>
    </source>
</evidence>
<protein>
    <recommendedName>
        <fullName evidence="4">DUF1579 domain-containing protein</fullName>
    </recommendedName>
</protein>
<evidence type="ECO:0000313" key="3">
    <source>
        <dbReference type="Proteomes" id="UP001163882"/>
    </source>
</evidence>
<keyword evidence="1" id="KW-0732">Signal</keyword>
<feature type="chain" id="PRO_5046211337" description="DUF1579 domain-containing protein" evidence="1">
    <location>
        <begin position="31"/>
        <end position="177"/>
    </location>
</feature>
<dbReference type="EMBL" id="CP107716">
    <property type="protein sequence ID" value="UYQ70501.1"/>
    <property type="molecule type" value="Genomic_DNA"/>
</dbReference>
<name>A0ABY6IIS0_9HYPH</name>
<feature type="signal peptide" evidence="1">
    <location>
        <begin position="1"/>
        <end position="30"/>
    </location>
</feature>
<sequence length="177" mass="18682">MRSLPKALPAKVMAFAIALASLPLAGPALAAQEDVDLLKSYVGDWRGRGSAVLASTGKEETVVCRMAVEDTGTARVTFDGRCTLAGRTIAVAGTMIWNEQASQYEAAMSSVAGFQSLAIGRRNGDDIDFELINRNAEGKEYRVEAAMALQGAQIGMDLHITDLSTGGVTTAQVPFTQ</sequence>
<proteinExistence type="predicted"/>
<evidence type="ECO:0000313" key="2">
    <source>
        <dbReference type="EMBL" id="UYQ70501.1"/>
    </source>
</evidence>
<reference evidence="2" key="1">
    <citation type="submission" date="2022-10" db="EMBL/GenBank/DDBJ databases">
        <title>YIM 151497 complete genome.</title>
        <authorList>
            <person name="Chen X."/>
        </authorList>
    </citation>
    <scope>NUCLEOTIDE SEQUENCE</scope>
    <source>
        <strain evidence="2">YIM 151497</strain>
    </source>
</reference>
<dbReference type="RefSeq" id="WP_264224193.1">
    <property type="nucleotide sequence ID" value="NZ_CP107716.1"/>
</dbReference>
<accession>A0ABY6IIS0</accession>
<organism evidence="2 3">
    <name type="scientific">Pelagibacterium flavum</name>
    <dbReference type="NCBI Taxonomy" id="2984530"/>
    <lineage>
        <taxon>Bacteria</taxon>
        <taxon>Pseudomonadati</taxon>
        <taxon>Pseudomonadota</taxon>
        <taxon>Alphaproteobacteria</taxon>
        <taxon>Hyphomicrobiales</taxon>
        <taxon>Devosiaceae</taxon>
        <taxon>Pelagibacterium</taxon>
    </lineage>
</organism>
<evidence type="ECO:0008006" key="4">
    <source>
        <dbReference type="Google" id="ProtNLM"/>
    </source>
</evidence>
<gene>
    <name evidence="2" type="ORF">OF122_10435</name>
</gene>